<dbReference type="EMBL" id="CABVGP010000003">
    <property type="protein sequence ID" value="VVJ23021.1"/>
    <property type="molecule type" value="Genomic_DNA"/>
</dbReference>
<organism evidence="1 2">
    <name type="scientific">Amycolatopsis camponoti</name>
    <dbReference type="NCBI Taxonomy" id="2606593"/>
    <lineage>
        <taxon>Bacteria</taxon>
        <taxon>Bacillati</taxon>
        <taxon>Actinomycetota</taxon>
        <taxon>Actinomycetes</taxon>
        <taxon>Pseudonocardiales</taxon>
        <taxon>Pseudonocardiaceae</taxon>
        <taxon>Amycolatopsis</taxon>
    </lineage>
</organism>
<evidence type="ECO:0000313" key="2">
    <source>
        <dbReference type="Proteomes" id="UP000399805"/>
    </source>
</evidence>
<sequence>MTRRIRSEPRKALVYSLDAVKAVEAAAAQLEADLQFEHLEQLEDRLWDLAERCHQDRRGDHVGTFVDEHAREPESLVCRVSIDYLKVDSPVEALGVRFGPLGAELVAQDDWPSAGPAATSQATIIVTGTSRQRMSERARDQVERALHVLRFAIQDIRSATARELRFQVGSFLVFEDGGGAWTPTGEGGARSFAINELALKPSNVTPWRVCAASLRGTLRRRRTLH</sequence>
<reference evidence="1 2" key="1">
    <citation type="submission" date="2019-09" db="EMBL/GenBank/DDBJ databases">
        <authorList>
            <person name="Leyn A S."/>
        </authorList>
    </citation>
    <scope>NUCLEOTIDE SEQUENCE [LARGE SCALE GENOMIC DNA]</scope>
    <source>
        <strain evidence="1">AA231_1</strain>
    </source>
</reference>
<evidence type="ECO:0000313" key="1">
    <source>
        <dbReference type="EMBL" id="VVJ23021.1"/>
    </source>
</evidence>
<dbReference type="AlphaFoldDB" id="A0A6I8M4P5"/>
<gene>
    <name evidence="1" type="ORF">AA23TX_07928</name>
</gene>
<protein>
    <submittedName>
        <fullName evidence="1">Uncharacterized protein</fullName>
    </submittedName>
</protein>
<keyword evidence="2" id="KW-1185">Reference proteome</keyword>
<proteinExistence type="predicted"/>
<name>A0A6I8M4P5_9PSEU</name>
<accession>A0A6I8M4P5</accession>
<dbReference type="Proteomes" id="UP000399805">
    <property type="component" value="Unassembled WGS sequence"/>
</dbReference>
<dbReference type="RefSeq" id="WP_155547912.1">
    <property type="nucleotide sequence ID" value="NZ_CABVGP010000003.1"/>
</dbReference>